<evidence type="ECO:0000313" key="3">
    <source>
        <dbReference type="Proteomes" id="UP000287547"/>
    </source>
</evidence>
<reference evidence="2 3" key="1">
    <citation type="submission" date="2018-05" db="EMBL/GenBank/DDBJ databases">
        <title>Evolution of GPA BGCs.</title>
        <authorList>
            <person name="Waglechner N."/>
            <person name="Wright G.D."/>
        </authorList>
    </citation>
    <scope>NUCLEOTIDE SEQUENCE [LARGE SCALE GENOMIC DNA]</scope>
    <source>
        <strain evidence="2 3">A82846</strain>
    </source>
</reference>
<feature type="domain" description="IrrE N-terminal-like" evidence="1">
    <location>
        <begin position="79"/>
        <end position="170"/>
    </location>
</feature>
<gene>
    <name evidence="2" type="ORF">DMH04_25615</name>
</gene>
<dbReference type="PANTHER" id="PTHR43236:SF1">
    <property type="entry name" value="BLL7220 PROTEIN"/>
    <property type="match status" value="1"/>
</dbReference>
<dbReference type="EMBL" id="QHKI01000022">
    <property type="protein sequence ID" value="RSM82573.1"/>
    <property type="molecule type" value="Genomic_DNA"/>
</dbReference>
<dbReference type="Gene3D" id="1.10.10.2910">
    <property type="match status" value="1"/>
</dbReference>
<dbReference type="RefSeq" id="WP_037253955.1">
    <property type="nucleotide sequence ID" value="NZ_QHKI01000022.1"/>
</dbReference>
<dbReference type="Pfam" id="PF06114">
    <property type="entry name" value="Peptidase_M78"/>
    <property type="match status" value="1"/>
</dbReference>
<evidence type="ECO:0000259" key="1">
    <source>
        <dbReference type="Pfam" id="PF06114"/>
    </source>
</evidence>
<dbReference type="PANTHER" id="PTHR43236">
    <property type="entry name" value="ANTITOXIN HIGA1"/>
    <property type="match status" value="1"/>
</dbReference>
<accession>A0A428Z697</accession>
<dbReference type="InterPro" id="IPR052345">
    <property type="entry name" value="Rad_response_metalloprotease"/>
</dbReference>
<name>A0A428Z697_KIBAR</name>
<dbReference type="Proteomes" id="UP000287547">
    <property type="component" value="Unassembled WGS sequence"/>
</dbReference>
<comment type="caution">
    <text evidence="2">The sequence shown here is derived from an EMBL/GenBank/DDBJ whole genome shotgun (WGS) entry which is preliminary data.</text>
</comment>
<dbReference type="InterPro" id="IPR010359">
    <property type="entry name" value="IrrE_HExxH"/>
</dbReference>
<dbReference type="AlphaFoldDB" id="A0A428Z697"/>
<organism evidence="2 3">
    <name type="scientific">Kibdelosporangium aridum</name>
    <dbReference type="NCBI Taxonomy" id="2030"/>
    <lineage>
        <taxon>Bacteria</taxon>
        <taxon>Bacillati</taxon>
        <taxon>Actinomycetota</taxon>
        <taxon>Actinomycetes</taxon>
        <taxon>Pseudonocardiales</taxon>
        <taxon>Pseudonocardiaceae</taxon>
        <taxon>Kibdelosporangium</taxon>
    </lineage>
</organism>
<sequence>MAYWRGFKQYAVDLGLKVRGNLGISASQRLDVVALAAHYKVPVLSFDQIGCPLEALHHFTVSRWGKVSGYLLPVDGQLAIIYNPMHPKQRIRATISHEIAHLILNHEFRVLATGDDGCIFGDKDQEDEAGWLGAELLLPRDAAKRAVIDGISLGRLSEQFDVSVELARWRTNICGARKILQRARRY</sequence>
<dbReference type="OrthoDB" id="572608at2"/>
<proteinExistence type="predicted"/>
<protein>
    <submittedName>
        <fullName evidence="2">ImmA/IrrE family metallo-endopeptidase</fullName>
    </submittedName>
</protein>
<evidence type="ECO:0000313" key="2">
    <source>
        <dbReference type="EMBL" id="RSM82573.1"/>
    </source>
</evidence>